<evidence type="ECO:0000256" key="2">
    <source>
        <dbReference type="ARBA" id="ARBA00022741"/>
    </source>
</evidence>
<dbReference type="AlphaFoldDB" id="A0A9D4E731"/>
<dbReference type="SUPFAM" id="SSF53067">
    <property type="entry name" value="Actin-like ATPase domain"/>
    <property type="match status" value="2"/>
</dbReference>
<dbReference type="PANTHER" id="PTHR14187">
    <property type="entry name" value="ALPHA KINASE/ELONGATION FACTOR 2 KINASE"/>
    <property type="match status" value="1"/>
</dbReference>
<dbReference type="Proteomes" id="UP000828390">
    <property type="component" value="Unassembled WGS sequence"/>
</dbReference>
<dbReference type="OrthoDB" id="6153855at2759"/>
<sequence length="584" mass="66040">MSEHLIVVAIDFGTTYSGYAFQFRHEYKDEDPTTICAPQSWSDGKGRVSSMKTPTCLLLDNDGNIDSFGFEAERKYSEICEDHEENNWFYFRRFKMRLHNAQDMSLRTLIKGENKRELPALEIFSKSIQCLKQKLIEDLNRKAELLKPEDIFYVLTVPAIWNDNAKTFMRQAAVKAGIQSSQLAVSLEPECASLYSQYLPLTRFSSKDGAVQCSITRPGTVYMIVDLGGGTADITVHEKLEGGRLREVHQATGGPWGGAMVDAKFIAMMGNIVNALVFSEFMNNNSGDYLDMMRDFETLKRKVCMALDMPLTLKIPVTLNEMCRNMRNQSFRECCEQSTEAGHVTSKMDKLKISADRAKQLFQDVADKLVPTLDECIKTVGSRKSDTSKISLILMVGGFSESKYMQEVVQQRYDGRDGLRVLIPEEAGLSVLKGAVIFGRKPESITSRVLRYTYGAEVTPPFDPKIHDEIKRTKDGKRCNNVFKPFMERGKEMQQGHKLETIYHTTAPHQKTIKLRIFAAEKEVKYTTDEGCTFVGTMTMTLNTPRAELQDLAVTYIFGGTEIKVIGEEVLTKYQCETVIAMNE</sequence>
<dbReference type="Pfam" id="PF00012">
    <property type="entry name" value="HSP70"/>
    <property type="match status" value="1"/>
</dbReference>
<proteinExistence type="inferred from homology"/>
<protein>
    <submittedName>
        <fullName evidence="4">Uncharacterized protein</fullName>
    </submittedName>
</protein>
<dbReference type="Gene3D" id="3.90.640.10">
    <property type="entry name" value="Actin, Chain A, domain 4"/>
    <property type="match status" value="1"/>
</dbReference>
<keyword evidence="3" id="KW-0067">ATP-binding</keyword>
<gene>
    <name evidence="4" type="ORF">DPMN_176534</name>
</gene>
<dbReference type="GO" id="GO:0005524">
    <property type="term" value="F:ATP binding"/>
    <property type="evidence" value="ECO:0007669"/>
    <property type="project" value="UniProtKB-KW"/>
</dbReference>
<name>A0A9D4E731_DREPO</name>
<keyword evidence="2" id="KW-0547">Nucleotide-binding</keyword>
<reference evidence="4" key="2">
    <citation type="submission" date="2020-11" db="EMBL/GenBank/DDBJ databases">
        <authorList>
            <person name="McCartney M.A."/>
            <person name="Auch B."/>
            <person name="Kono T."/>
            <person name="Mallez S."/>
            <person name="Becker A."/>
            <person name="Gohl D.M."/>
            <person name="Silverstein K.A.T."/>
            <person name="Koren S."/>
            <person name="Bechman K.B."/>
            <person name="Herman A."/>
            <person name="Abrahante J.E."/>
            <person name="Garbe J."/>
        </authorList>
    </citation>
    <scope>NUCLEOTIDE SEQUENCE</scope>
    <source>
        <strain evidence="4">Duluth1</strain>
        <tissue evidence="4">Whole animal</tissue>
    </source>
</reference>
<reference evidence="4" key="1">
    <citation type="journal article" date="2019" name="bioRxiv">
        <title>The Genome of the Zebra Mussel, Dreissena polymorpha: A Resource for Invasive Species Research.</title>
        <authorList>
            <person name="McCartney M.A."/>
            <person name="Auch B."/>
            <person name="Kono T."/>
            <person name="Mallez S."/>
            <person name="Zhang Y."/>
            <person name="Obille A."/>
            <person name="Becker A."/>
            <person name="Abrahante J.E."/>
            <person name="Garbe J."/>
            <person name="Badalamenti J.P."/>
            <person name="Herman A."/>
            <person name="Mangelson H."/>
            <person name="Liachko I."/>
            <person name="Sullivan S."/>
            <person name="Sone E.D."/>
            <person name="Koren S."/>
            <person name="Silverstein K.A.T."/>
            <person name="Beckman K.B."/>
            <person name="Gohl D.M."/>
        </authorList>
    </citation>
    <scope>NUCLEOTIDE SEQUENCE</scope>
    <source>
        <strain evidence="4">Duluth1</strain>
        <tissue evidence="4">Whole animal</tissue>
    </source>
</reference>
<dbReference type="PANTHER" id="PTHR14187:SF5">
    <property type="entry name" value="HEAT SHOCK 70 KDA PROTEIN 12A"/>
    <property type="match status" value="1"/>
</dbReference>
<comment type="similarity">
    <text evidence="1">Belongs to the heat shock protein 70 family.</text>
</comment>
<dbReference type="Gene3D" id="3.30.420.40">
    <property type="match status" value="2"/>
</dbReference>
<accession>A0A9D4E731</accession>
<organism evidence="4 5">
    <name type="scientific">Dreissena polymorpha</name>
    <name type="common">Zebra mussel</name>
    <name type="synonym">Mytilus polymorpha</name>
    <dbReference type="NCBI Taxonomy" id="45954"/>
    <lineage>
        <taxon>Eukaryota</taxon>
        <taxon>Metazoa</taxon>
        <taxon>Spiralia</taxon>
        <taxon>Lophotrochozoa</taxon>
        <taxon>Mollusca</taxon>
        <taxon>Bivalvia</taxon>
        <taxon>Autobranchia</taxon>
        <taxon>Heteroconchia</taxon>
        <taxon>Euheterodonta</taxon>
        <taxon>Imparidentia</taxon>
        <taxon>Neoheterodontei</taxon>
        <taxon>Myida</taxon>
        <taxon>Dreissenoidea</taxon>
        <taxon>Dreissenidae</taxon>
        <taxon>Dreissena</taxon>
    </lineage>
</organism>
<dbReference type="InterPro" id="IPR013126">
    <property type="entry name" value="Hsp_70_fam"/>
</dbReference>
<dbReference type="EMBL" id="JAIWYP010000009">
    <property type="protein sequence ID" value="KAH3775137.1"/>
    <property type="molecule type" value="Genomic_DNA"/>
</dbReference>
<dbReference type="CDD" id="cd10229">
    <property type="entry name" value="ASKHA_NBD_HSP70_HSPA12"/>
    <property type="match status" value="1"/>
</dbReference>
<comment type="caution">
    <text evidence="4">The sequence shown here is derived from an EMBL/GenBank/DDBJ whole genome shotgun (WGS) entry which is preliminary data.</text>
</comment>
<dbReference type="GO" id="GO:0140662">
    <property type="term" value="F:ATP-dependent protein folding chaperone"/>
    <property type="evidence" value="ECO:0007669"/>
    <property type="project" value="InterPro"/>
</dbReference>
<keyword evidence="5" id="KW-1185">Reference proteome</keyword>
<evidence type="ECO:0000313" key="4">
    <source>
        <dbReference type="EMBL" id="KAH3775137.1"/>
    </source>
</evidence>
<evidence type="ECO:0000256" key="1">
    <source>
        <dbReference type="ARBA" id="ARBA00007381"/>
    </source>
</evidence>
<dbReference type="InterPro" id="IPR043129">
    <property type="entry name" value="ATPase_NBD"/>
</dbReference>
<evidence type="ECO:0000313" key="5">
    <source>
        <dbReference type="Proteomes" id="UP000828390"/>
    </source>
</evidence>
<evidence type="ECO:0000256" key="3">
    <source>
        <dbReference type="ARBA" id="ARBA00022840"/>
    </source>
</evidence>